<keyword evidence="2 4" id="KW-0819">tRNA processing</keyword>
<accession>A0A544QRV5</accession>
<dbReference type="NCBIfam" id="NF002158">
    <property type="entry name" value="PRK00984.2-3"/>
    <property type="match status" value="1"/>
</dbReference>
<dbReference type="GO" id="GO:0160150">
    <property type="term" value="F:tRNA pseudouridine(13) synthase activity"/>
    <property type="evidence" value="ECO:0007669"/>
    <property type="project" value="UniProtKB-EC"/>
</dbReference>
<dbReference type="EMBL" id="SESI01000001">
    <property type="protein sequence ID" value="TQQ82166.1"/>
    <property type="molecule type" value="Genomic_DNA"/>
</dbReference>
<dbReference type="InterPro" id="IPR020103">
    <property type="entry name" value="PsdUridine_synth_cat_dom_sf"/>
</dbReference>
<name>A0A544QRV5_9EURY</name>
<evidence type="ECO:0000256" key="5">
    <source>
        <dbReference type="SAM" id="MobiDB-lite"/>
    </source>
</evidence>
<dbReference type="InterPro" id="IPR001656">
    <property type="entry name" value="PsdUridine_synth_TruD"/>
</dbReference>
<dbReference type="AlphaFoldDB" id="A0A544QRV5"/>
<comment type="similarity">
    <text evidence="1 4">Belongs to the pseudouridine synthase TruD family.</text>
</comment>
<feature type="region of interest" description="Disordered" evidence="5">
    <location>
        <begin position="163"/>
        <end position="212"/>
    </location>
</feature>
<evidence type="ECO:0000256" key="2">
    <source>
        <dbReference type="ARBA" id="ARBA00022694"/>
    </source>
</evidence>
<keyword evidence="3 4" id="KW-0413">Isomerase</keyword>
<dbReference type="HAMAP" id="MF_01082">
    <property type="entry name" value="TruD"/>
    <property type="match status" value="1"/>
</dbReference>
<dbReference type="OrthoDB" id="1798at2157"/>
<dbReference type="SUPFAM" id="SSF55120">
    <property type="entry name" value="Pseudouridine synthase"/>
    <property type="match status" value="1"/>
</dbReference>
<dbReference type="PROSITE" id="PS50984">
    <property type="entry name" value="TRUD"/>
    <property type="match status" value="1"/>
</dbReference>
<dbReference type="Gene3D" id="3.30.2350.20">
    <property type="entry name" value="TruD, catalytic domain"/>
    <property type="match status" value="2"/>
</dbReference>
<organism evidence="7 8">
    <name type="scientific">Halonotius roseus</name>
    <dbReference type="NCBI Taxonomy" id="2511997"/>
    <lineage>
        <taxon>Archaea</taxon>
        <taxon>Methanobacteriati</taxon>
        <taxon>Methanobacteriota</taxon>
        <taxon>Stenosarchaea group</taxon>
        <taxon>Halobacteria</taxon>
        <taxon>Halobacteriales</taxon>
        <taxon>Haloferacaceae</taxon>
        <taxon>Halonotius</taxon>
    </lineage>
</organism>
<dbReference type="RefSeq" id="WP_142442816.1">
    <property type="nucleotide sequence ID" value="NZ_SESI01000001.1"/>
</dbReference>
<protein>
    <recommendedName>
        <fullName evidence="4">Probable tRNA pseudouridine synthase D</fullName>
        <ecNumber evidence="4">5.4.99.27</ecNumber>
    </recommendedName>
    <alternativeName>
        <fullName evidence="4">tRNA pseudouridine(13) synthase</fullName>
    </alternativeName>
    <alternativeName>
        <fullName evidence="4">tRNA pseudouridylate synthase D</fullName>
    </alternativeName>
    <alternativeName>
        <fullName evidence="4">tRNA-uridine isomerase D</fullName>
    </alternativeName>
</protein>
<gene>
    <name evidence="4 7" type="primary">truD</name>
    <name evidence="7" type="ORF">EWF95_04290</name>
</gene>
<dbReference type="PANTHER" id="PTHR13326">
    <property type="entry name" value="TRNA PSEUDOURIDINE SYNTHASE D"/>
    <property type="match status" value="1"/>
</dbReference>
<dbReference type="Proteomes" id="UP000315385">
    <property type="component" value="Unassembled WGS sequence"/>
</dbReference>
<sequence length="483" mass="53095">MRDAHPIEQAVGINYYVSDADGIGGRLRVEPEDFRVEEIENFEPEPIDADPGAYPEILLRATLRSWDTNDFAGRLSDILEISRERVSWAGTKDKHAVTTQLFSVSNGDPEAIADLDIRGVEIDVLGRTGRPISFGDLHGNRFQIRVREVDANADDRVEEITDDLRAFGGDAGDSSDTDSDDSGDTDSDDSGDNDDNDDSNDSDNTAVAGIPNWFGQQRFGSRRPVTHEVGLAIVAGEWREAVLSYVANPFETEPEATQAARAFVAEEAESDDPDWAACLDEMPGQLGYERSMLHRLAEDGASTPEEFRHALEAVPWNLQQLFVNAAQSYLFNRILSERLRRGLPFGRPVAGDVCCFVDSDAPEGLYAPDTDRLQRVSENRVDVMERHCSRGRAFVTAPLVGTDTELADGEPGEIEREILADEGIEPSDFELPGEFTSSGTRRAILVRTDLAVDPETLSFGFALPSGSYATALLREYQKGGPME</sequence>
<dbReference type="InterPro" id="IPR042214">
    <property type="entry name" value="TruD_catalytic"/>
</dbReference>
<feature type="domain" description="TRUD" evidence="6">
    <location>
        <begin position="209"/>
        <end position="446"/>
    </location>
</feature>
<comment type="function">
    <text evidence="4">Could be responsible for synthesis of pseudouridine from uracil-13 in transfer RNAs.</text>
</comment>
<dbReference type="InterPro" id="IPR020119">
    <property type="entry name" value="PsdUridine_synth_TruD_CS"/>
</dbReference>
<dbReference type="PIRSF" id="PIRSF037016">
    <property type="entry name" value="Pseudouridin_synth_euk_prd"/>
    <property type="match status" value="1"/>
</dbReference>
<dbReference type="Pfam" id="PF01142">
    <property type="entry name" value="TruD"/>
    <property type="match status" value="1"/>
</dbReference>
<dbReference type="GO" id="GO:0031119">
    <property type="term" value="P:tRNA pseudouridine synthesis"/>
    <property type="evidence" value="ECO:0007669"/>
    <property type="project" value="UniProtKB-UniRule"/>
</dbReference>
<dbReference type="InterPro" id="IPR011760">
    <property type="entry name" value="PsdUridine_synth_TruD_insert"/>
</dbReference>
<comment type="caution">
    <text evidence="7">The sequence shown here is derived from an EMBL/GenBank/DDBJ whole genome shotgun (WGS) entry which is preliminary data.</text>
</comment>
<proteinExistence type="inferred from homology"/>
<evidence type="ECO:0000313" key="8">
    <source>
        <dbReference type="Proteomes" id="UP000315385"/>
    </source>
</evidence>
<dbReference type="PANTHER" id="PTHR13326:SF21">
    <property type="entry name" value="PSEUDOURIDYLATE SYNTHASE PUS7L"/>
    <property type="match status" value="1"/>
</dbReference>
<evidence type="ECO:0000256" key="3">
    <source>
        <dbReference type="ARBA" id="ARBA00023235"/>
    </source>
</evidence>
<evidence type="ECO:0000256" key="4">
    <source>
        <dbReference type="HAMAP-Rule" id="MF_01082"/>
    </source>
</evidence>
<dbReference type="EC" id="5.4.99.27" evidence="4"/>
<dbReference type="GO" id="GO:0003723">
    <property type="term" value="F:RNA binding"/>
    <property type="evidence" value="ECO:0007669"/>
    <property type="project" value="InterPro"/>
</dbReference>
<evidence type="ECO:0000259" key="6">
    <source>
        <dbReference type="PROSITE" id="PS50984"/>
    </source>
</evidence>
<evidence type="ECO:0000256" key="1">
    <source>
        <dbReference type="ARBA" id="ARBA00007953"/>
    </source>
</evidence>
<dbReference type="PROSITE" id="PS01268">
    <property type="entry name" value="UPF0024"/>
    <property type="match status" value="1"/>
</dbReference>
<keyword evidence="8" id="KW-1185">Reference proteome</keyword>
<reference evidence="7 8" key="1">
    <citation type="submission" date="2019-02" db="EMBL/GenBank/DDBJ databases">
        <title>Halonotius sp. a new haloqrchaeon isolated from saline water.</title>
        <authorList>
            <person name="Duran-Viseras A."/>
            <person name="Sanchez-Porro C."/>
            <person name="Ventosa A."/>
        </authorList>
    </citation>
    <scope>NUCLEOTIDE SEQUENCE [LARGE SCALE GENOMIC DNA]</scope>
    <source>
        <strain evidence="7 8">F9-27</strain>
    </source>
</reference>
<feature type="compositionally biased region" description="Acidic residues" evidence="5">
    <location>
        <begin position="173"/>
        <end position="201"/>
    </location>
</feature>
<comment type="catalytic activity">
    <reaction evidence="4">
        <text>uridine(13) in tRNA = pseudouridine(13) in tRNA</text>
        <dbReference type="Rhea" id="RHEA:42540"/>
        <dbReference type="Rhea" id="RHEA-COMP:10105"/>
        <dbReference type="Rhea" id="RHEA-COMP:10106"/>
        <dbReference type="ChEBI" id="CHEBI:65314"/>
        <dbReference type="ChEBI" id="CHEBI:65315"/>
        <dbReference type="EC" id="5.4.99.27"/>
    </reaction>
</comment>
<evidence type="ECO:0000313" key="7">
    <source>
        <dbReference type="EMBL" id="TQQ82166.1"/>
    </source>
</evidence>
<feature type="active site" description="Nucleophile" evidence="4">
    <location>
        <position position="93"/>
    </location>
</feature>